<evidence type="ECO:0000313" key="3">
    <source>
        <dbReference type="Proteomes" id="UP000438429"/>
    </source>
</evidence>
<reference evidence="2 3" key="1">
    <citation type="submission" date="2019-06" db="EMBL/GenBank/DDBJ databases">
        <title>Draft genomes of female and male turbot (Scophthalmus maximus).</title>
        <authorList>
            <person name="Xu H."/>
            <person name="Xu X.-W."/>
            <person name="Shao C."/>
            <person name="Chen S."/>
        </authorList>
    </citation>
    <scope>NUCLEOTIDE SEQUENCE [LARGE SCALE GENOMIC DNA]</scope>
    <source>
        <strain evidence="2">Ysfricsl-2016a</strain>
        <tissue evidence="2">Blood</tissue>
    </source>
</reference>
<organism evidence="2 3">
    <name type="scientific">Scophthalmus maximus</name>
    <name type="common">Turbot</name>
    <name type="synonym">Psetta maxima</name>
    <dbReference type="NCBI Taxonomy" id="52904"/>
    <lineage>
        <taxon>Eukaryota</taxon>
        <taxon>Metazoa</taxon>
        <taxon>Chordata</taxon>
        <taxon>Craniata</taxon>
        <taxon>Vertebrata</taxon>
        <taxon>Euteleostomi</taxon>
        <taxon>Actinopterygii</taxon>
        <taxon>Neopterygii</taxon>
        <taxon>Teleostei</taxon>
        <taxon>Neoteleostei</taxon>
        <taxon>Acanthomorphata</taxon>
        <taxon>Carangaria</taxon>
        <taxon>Pleuronectiformes</taxon>
        <taxon>Pleuronectoidei</taxon>
        <taxon>Scophthalmidae</taxon>
        <taxon>Scophthalmus</taxon>
    </lineage>
</organism>
<feature type="region of interest" description="Disordered" evidence="1">
    <location>
        <begin position="1"/>
        <end position="27"/>
    </location>
</feature>
<dbReference type="AlphaFoldDB" id="A0A6A4SC58"/>
<evidence type="ECO:0000256" key="1">
    <source>
        <dbReference type="SAM" id="MobiDB-lite"/>
    </source>
</evidence>
<dbReference type="EMBL" id="VEVO01000014">
    <property type="protein sequence ID" value="KAF0031753.1"/>
    <property type="molecule type" value="Genomic_DNA"/>
</dbReference>
<name>A0A6A4SC58_SCOMX</name>
<accession>A0A6A4SC58</accession>
<sequence length="148" mass="16380">MDDPATSRGQLRRRAPPAPQPSVRSRGVNQRLFHRGNPALLGVPAQPGTICPRTVTQERRCQAAQLFLQSLIDQSVAFYQWQTIKLGANDQDAEVRFRAGRHGVHVALVVDLQVVRLQCSGQFGCDGPLNGPARVWVHVWSEVGQRPV</sequence>
<dbReference type="Proteomes" id="UP000438429">
    <property type="component" value="Unassembled WGS sequence"/>
</dbReference>
<protein>
    <submittedName>
        <fullName evidence="2">Uncharacterized protein</fullName>
    </submittedName>
</protein>
<proteinExistence type="predicted"/>
<comment type="caution">
    <text evidence="2">The sequence shown here is derived from an EMBL/GenBank/DDBJ whole genome shotgun (WGS) entry which is preliminary data.</text>
</comment>
<gene>
    <name evidence="2" type="ORF">F2P81_016308</name>
</gene>
<evidence type="ECO:0000313" key="2">
    <source>
        <dbReference type="EMBL" id="KAF0031753.1"/>
    </source>
</evidence>